<proteinExistence type="predicted"/>
<keyword evidence="1" id="KW-0547">Nucleotide-binding</keyword>
<accession>A0A1F7VFG7</accession>
<evidence type="ECO:0000313" key="5">
    <source>
        <dbReference type="Proteomes" id="UP000176678"/>
    </source>
</evidence>
<evidence type="ECO:0000256" key="2">
    <source>
        <dbReference type="ARBA" id="ARBA00022840"/>
    </source>
</evidence>
<dbReference type="PANTHER" id="PTHR11638:SF18">
    <property type="entry name" value="HEAT SHOCK PROTEIN 104"/>
    <property type="match status" value="1"/>
</dbReference>
<keyword evidence="2" id="KW-0067">ATP-binding</keyword>
<dbReference type="Gene3D" id="1.10.8.60">
    <property type="match status" value="1"/>
</dbReference>
<dbReference type="GO" id="GO:0034605">
    <property type="term" value="P:cellular response to heat"/>
    <property type="evidence" value="ECO:0007669"/>
    <property type="project" value="TreeGrafter"/>
</dbReference>
<dbReference type="SMART" id="SM01086">
    <property type="entry name" value="ClpB_D2-small"/>
    <property type="match status" value="1"/>
</dbReference>
<dbReference type="AlphaFoldDB" id="A0A1F7VFG7"/>
<evidence type="ECO:0000256" key="1">
    <source>
        <dbReference type="ARBA" id="ARBA00022741"/>
    </source>
</evidence>
<dbReference type="PANTHER" id="PTHR11638">
    <property type="entry name" value="ATP-DEPENDENT CLP PROTEASE"/>
    <property type="match status" value="1"/>
</dbReference>
<evidence type="ECO:0000259" key="3">
    <source>
        <dbReference type="SMART" id="SM01086"/>
    </source>
</evidence>
<dbReference type="GO" id="GO:0005524">
    <property type="term" value="F:ATP binding"/>
    <property type="evidence" value="ECO:0007669"/>
    <property type="project" value="UniProtKB-KW"/>
</dbReference>
<gene>
    <name evidence="4" type="ORF">A3H75_00910</name>
</gene>
<dbReference type="EMBL" id="MGES01000010">
    <property type="protein sequence ID" value="OGL89256.1"/>
    <property type="molecule type" value="Genomic_DNA"/>
</dbReference>
<dbReference type="Pfam" id="PF10431">
    <property type="entry name" value="ClpB_D2-small"/>
    <property type="match status" value="1"/>
</dbReference>
<comment type="caution">
    <text evidence="4">The sequence shown here is derived from an EMBL/GenBank/DDBJ whole genome shotgun (WGS) entry which is preliminary data.</text>
</comment>
<protein>
    <recommendedName>
        <fullName evidence="3">Clp ATPase C-terminal domain-containing protein</fullName>
    </recommendedName>
</protein>
<dbReference type="Proteomes" id="UP000176678">
    <property type="component" value="Unassembled WGS sequence"/>
</dbReference>
<name>A0A1F7VFG7_9BACT</name>
<dbReference type="SUPFAM" id="SSF52540">
    <property type="entry name" value="P-loop containing nucleoside triphosphate hydrolases"/>
    <property type="match status" value="1"/>
</dbReference>
<dbReference type="GO" id="GO:0005737">
    <property type="term" value="C:cytoplasm"/>
    <property type="evidence" value="ECO:0007669"/>
    <property type="project" value="TreeGrafter"/>
</dbReference>
<evidence type="ECO:0000313" key="4">
    <source>
        <dbReference type="EMBL" id="OGL89256.1"/>
    </source>
</evidence>
<organism evidence="4 5">
    <name type="scientific">Candidatus Uhrbacteria bacterium RIFCSPLOWO2_02_FULL_51_9</name>
    <dbReference type="NCBI Taxonomy" id="1802410"/>
    <lineage>
        <taxon>Bacteria</taxon>
        <taxon>Candidatus Uhriibacteriota</taxon>
    </lineage>
</organism>
<sequence>MGSPKTSKETTVLTTHLKELLGEELLSRLDAVVPFQSLSKEHLAAIIKLHLEELNTRLRAEGRHLTVTDDALLHLVNTLAVEHGARDVARVVDRELTAALSRHVMQNAGTELAVHVEQGALVIQ</sequence>
<dbReference type="InterPro" id="IPR050130">
    <property type="entry name" value="ClpA_ClpB"/>
</dbReference>
<dbReference type="InterPro" id="IPR019489">
    <property type="entry name" value="Clp_ATPase_C"/>
</dbReference>
<reference evidence="4 5" key="1">
    <citation type="journal article" date="2016" name="Nat. Commun.">
        <title>Thousands of microbial genomes shed light on interconnected biogeochemical processes in an aquifer system.</title>
        <authorList>
            <person name="Anantharaman K."/>
            <person name="Brown C.T."/>
            <person name="Hug L.A."/>
            <person name="Sharon I."/>
            <person name="Castelle C.J."/>
            <person name="Probst A.J."/>
            <person name="Thomas B.C."/>
            <person name="Singh A."/>
            <person name="Wilkins M.J."/>
            <person name="Karaoz U."/>
            <person name="Brodie E.L."/>
            <person name="Williams K.H."/>
            <person name="Hubbard S.S."/>
            <person name="Banfield J.F."/>
        </authorList>
    </citation>
    <scope>NUCLEOTIDE SEQUENCE [LARGE SCALE GENOMIC DNA]</scope>
</reference>
<dbReference type="STRING" id="1802410.A3H75_00910"/>
<dbReference type="GO" id="GO:0016887">
    <property type="term" value="F:ATP hydrolysis activity"/>
    <property type="evidence" value="ECO:0007669"/>
    <property type="project" value="TreeGrafter"/>
</dbReference>
<feature type="domain" description="Clp ATPase C-terminal" evidence="3">
    <location>
        <begin position="38"/>
        <end position="123"/>
    </location>
</feature>
<dbReference type="InterPro" id="IPR027417">
    <property type="entry name" value="P-loop_NTPase"/>
</dbReference>